<evidence type="ECO:0000256" key="2">
    <source>
        <dbReference type="SAM" id="Phobius"/>
    </source>
</evidence>
<accession>A0ABR1KQW3</accession>
<dbReference type="Proteomes" id="UP001363622">
    <property type="component" value="Unassembled WGS sequence"/>
</dbReference>
<gene>
    <name evidence="3" type="ORF">IWZ03DRAFT_441420</name>
</gene>
<keyword evidence="2" id="KW-1133">Transmembrane helix</keyword>
<dbReference type="Pfam" id="PF11735">
    <property type="entry name" value="CAP59_mtransfer"/>
    <property type="match status" value="1"/>
</dbReference>
<protein>
    <submittedName>
        <fullName evidence="3">Cryptococcal mannosyltransferase 1-domain-containing protein</fullName>
    </submittedName>
</protein>
<name>A0ABR1KQW3_9PEZI</name>
<reference evidence="3 4" key="1">
    <citation type="submission" date="2024-04" db="EMBL/GenBank/DDBJ databases">
        <title>Phyllosticta paracitricarpa is synonymous to the EU quarantine fungus P. citricarpa based on phylogenomic analyses.</title>
        <authorList>
            <consortium name="Lawrence Berkeley National Laboratory"/>
            <person name="Van Ingen-Buijs V.A."/>
            <person name="Van Westerhoven A.C."/>
            <person name="Haridas S."/>
            <person name="Skiadas P."/>
            <person name="Martin F."/>
            <person name="Groenewald J.Z."/>
            <person name="Crous P.W."/>
            <person name="Seidl M.F."/>
        </authorList>
    </citation>
    <scope>NUCLEOTIDE SEQUENCE [LARGE SCALE GENOMIC DNA]</scope>
    <source>
        <strain evidence="3 4">CBS 123371</strain>
    </source>
</reference>
<keyword evidence="4" id="KW-1185">Reference proteome</keyword>
<evidence type="ECO:0000256" key="1">
    <source>
        <dbReference type="SAM" id="MobiDB-lite"/>
    </source>
</evidence>
<evidence type="ECO:0000313" key="3">
    <source>
        <dbReference type="EMBL" id="KAK7516751.1"/>
    </source>
</evidence>
<keyword evidence="3" id="KW-0328">Glycosyltransferase</keyword>
<organism evidence="3 4">
    <name type="scientific">Phyllosticta citriasiana</name>
    <dbReference type="NCBI Taxonomy" id="595635"/>
    <lineage>
        <taxon>Eukaryota</taxon>
        <taxon>Fungi</taxon>
        <taxon>Dikarya</taxon>
        <taxon>Ascomycota</taxon>
        <taxon>Pezizomycotina</taxon>
        <taxon>Dothideomycetes</taxon>
        <taxon>Dothideomycetes incertae sedis</taxon>
        <taxon>Botryosphaeriales</taxon>
        <taxon>Phyllostictaceae</taxon>
        <taxon>Phyllosticta</taxon>
    </lineage>
</organism>
<sequence length="563" mass="63898">MPFNLPLTRQRSPRYEPLRPDSSYSDDDDDSDDRPFSAFGVDTPKTDDFPELADRSSPWTIAHYIPAFRGYQLAHVYRYGSMATPRRPRRTLVRGLLWAFILLPYIIVLLVTTTMILRPSYTHAPAHYKDLRERATTSLAPGRGNINNEKVFIASAVYDDKGSLLGGPWGKALLDLVDLLGPENVHLSLYENDPDDEAKAALEDFKIHASCNSTIVHEHLPLDEVRRVTLPNGEKRIKRIAYLAEVRNRAMRPLDTTDVKFDKILFLNDVYFDPVDAAQLLFSTNMGPDGRTNYRAACAVDFANPFKFYDTFASRDLEGHSMGLPFFPWFPDAGFADTRNDILDQLDAVRVRSCWGGMVSYEAKWFQSPADLLSADPVSGTAFGVALAAGHLESQIPISLENNETHSAMRFRFEDRTFWDASECCLINADLQRPRDPADPHAPSGIYLNPFIRTAYDERTLSWLWISRRPERLYSPIHNILTRVLGLPGENPRRMQEPGSEIVEHVWQYNQPFEEGKDMTGQWRNVKSIAGPGSYCGSRKLLVLGENEGESRWMRLPTPPELP</sequence>
<proteinExistence type="predicted"/>
<dbReference type="PANTHER" id="PTHR34144:SF8">
    <property type="entry name" value="GLYCOSYLTRANSFERASE FAMILY 69 PROTEIN"/>
    <property type="match status" value="1"/>
</dbReference>
<dbReference type="GO" id="GO:0016757">
    <property type="term" value="F:glycosyltransferase activity"/>
    <property type="evidence" value="ECO:0007669"/>
    <property type="project" value="UniProtKB-KW"/>
</dbReference>
<feature type="region of interest" description="Disordered" evidence="1">
    <location>
        <begin position="1"/>
        <end position="49"/>
    </location>
</feature>
<evidence type="ECO:0000313" key="4">
    <source>
        <dbReference type="Proteomes" id="UP001363622"/>
    </source>
</evidence>
<comment type="caution">
    <text evidence="3">The sequence shown here is derived from an EMBL/GenBank/DDBJ whole genome shotgun (WGS) entry which is preliminary data.</text>
</comment>
<feature type="transmembrane region" description="Helical" evidence="2">
    <location>
        <begin position="96"/>
        <end position="117"/>
    </location>
</feature>
<keyword evidence="3" id="KW-0808">Transferase</keyword>
<dbReference type="InterPro" id="IPR021047">
    <property type="entry name" value="Mannosyltransferase_CMT1"/>
</dbReference>
<dbReference type="EMBL" id="JBBPHU010000006">
    <property type="protein sequence ID" value="KAK7516751.1"/>
    <property type="molecule type" value="Genomic_DNA"/>
</dbReference>
<keyword evidence="2" id="KW-0472">Membrane</keyword>
<dbReference type="PANTHER" id="PTHR34144">
    <property type="entry name" value="CHROMOSOME 8, WHOLE GENOME SHOTGUN SEQUENCE"/>
    <property type="match status" value="1"/>
</dbReference>
<keyword evidence="2" id="KW-0812">Transmembrane</keyword>